<evidence type="ECO:0000256" key="3">
    <source>
        <dbReference type="ARBA" id="ARBA00022917"/>
    </source>
</evidence>
<evidence type="ECO:0000256" key="4">
    <source>
        <dbReference type="SAM" id="MobiDB-lite"/>
    </source>
</evidence>
<feature type="region of interest" description="Disordered" evidence="4">
    <location>
        <begin position="1"/>
        <end position="74"/>
    </location>
</feature>
<dbReference type="InterPro" id="IPR013906">
    <property type="entry name" value="eIF3j"/>
</dbReference>
<name>A0A7S0R2T1_9CHLO</name>
<keyword evidence="1" id="KW-0963">Cytoplasm</keyword>
<evidence type="ECO:0008006" key="6">
    <source>
        <dbReference type="Google" id="ProtNLM"/>
    </source>
</evidence>
<feature type="compositionally biased region" description="Acidic residues" evidence="4">
    <location>
        <begin position="1"/>
        <end position="15"/>
    </location>
</feature>
<proteinExistence type="predicted"/>
<sequence length="222" mass="24549">MSDDGGNWDDDDFEIPELPKKEEPNPGGLDDEEEEEEQLDSNGVPKPKTKTKPGKKKYGDELKGGASGGDAALDDPLAEKLRQQRLVEESDFALANELFGDDVVDLEKFMPKSAKEFELYATMVAGKYLQPYKTSAHYVNMMKALLRKATQSLNSVDAKELEGLMGVIRNEKVKEEKPATKGKKAAKKAALNTRGADGGDLMAMTEDALYMNERLGDDYDFM</sequence>
<dbReference type="PANTHER" id="PTHR21681">
    <property type="entry name" value="EUKARYOTIC TRANSLATION INITIATION FACTOR 3 SUBUNIT J"/>
    <property type="match status" value="1"/>
</dbReference>
<keyword evidence="2" id="KW-0396">Initiation factor</keyword>
<evidence type="ECO:0000256" key="2">
    <source>
        <dbReference type="ARBA" id="ARBA00022540"/>
    </source>
</evidence>
<dbReference type="EMBL" id="HBFA01015978">
    <property type="protein sequence ID" value="CAD8665505.1"/>
    <property type="molecule type" value="Transcribed_RNA"/>
</dbReference>
<evidence type="ECO:0000313" key="5">
    <source>
        <dbReference type="EMBL" id="CAD8665505.1"/>
    </source>
</evidence>
<dbReference type="AlphaFoldDB" id="A0A7S0R2T1"/>
<dbReference type="Pfam" id="PF08597">
    <property type="entry name" value="eIF3_subunit"/>
    <property type="match status" value="1"/>
</dbReference>
<evidence type="ECO:0000256" key="1">
    <source>
        <dbReference type="ARBA" id="ARBA00022490"/>
    </source>
</evidence>
<organism evidence="5">
    <name type="scientific">Pyramimonas obovata</name>
    <dbReference type="NCBI Taxonomy" id="1411642"/>
    <lineage>
        <taxon>Eukaryota</taxon>
        <taxon>Viridiplantae</taxon>
        <taxon>Chlorophyta</taxon>
        <taxon>Pyramimonadophyceae</taxon>
        <taxon>Pyramimonadales</taxon>
        <taxon>Pyramimonadaceae</taxon>
        <taxon>Pyramimonas</taxon>
        <taxon>Pyramimonas incertae sedis</taxon>
    </lineage>
</organism>
<dbReference type="GO" id="GO:0005852">
    <property type="term" value="C:eukaryotic translation initiation factor 3 complex"/>
    <property type="evidence" value="ECO:0007669"/>
    <property type="project" value="InterPro"/>
</dbReference>
<feature type="compositionally biased region" description="Basic residues" evidence="4">
    <location>
        <begin position="47"/>
        <end position="56"/>
    </location>
</feature>
<dbReference type="Gene3D" id="1.10.246.60">
    <property type="entry name" value="Eukaryotic translation initiation factor 3 like domains"/>
    <property type="match status" value="1"/>
</dbReference>
<feature type="compositionally biased region" description="Acidic residues" evidence="4">
    <location>
        <begin position="29"/>
        <end position="39"/>
    </location>
</feature>
<protein>
    <recommendedName>
        <fullName evidence="6">Eukaryotic translation initiation factor 3 30 kDa subunit</fullName>
    </recommendedName>
</protein>
<dbReference type="InterPro" id="IPR023194">
    <property type="entry name" value="eIF3-like_dom_sf"/>
</dbReference>
<dbReference type="GO" id="GO:0003743">
    <property type="term" value="F:translation initiation factor activity"/>
    <property type="evidence" value="ECO:0007669"/>
    <property type="project" value="UniProtKB-KW"/>
</dbReference>
<reference evidence="5" key="1">
    <citation type="submission" date="2021-01" db="EMBL/GenBank/DDBJ databases">
        <authorList>
            <person name="Corre E."/>
            <person name="Pelletier E."/>
            <person name="Niang G."/>
            <person name="Scheremetjew M."/>
            <person name="Finn R."/>
            <person name="Kale V."/>
            <person name="Holt S."/>
            <person name="Cochrane G."/>
            <person name="Meng A."/>
            <person name="Brown T."/>
            <person name="Cohen L."/>
        </authorList>
    </citation>
    <scope>NUCLEOTIDE SEQUENCE</scope>
    <source>
        <strain evidence="5">CCMP722</strain>
    </source>
</reference>
<dbReference type="PANTHER" id="PTHR21681:SF0">
    <property type="entry name" value="EUKARYOTIC TRANSLATION INITIATION FACTOR 3 SUBUNIT J"/>
    <property type="match status" value="1"/>
</dbReference>
<gene>
    <name evidence="5" type="ORF">POBO1169_LOCUS8228</name>
</gene>
<keyword evidence="3" id="KW-0648">Protein biosynthesis</keyword>
<accession>A0A7S0R2T1</accession>